<evidence type="ECO:0000259" key="1">
    <source>
        <dbReference type="Pfam" id="PF06114"/>
    </source>
</evidence>
<reference evidence="2 3" key="1">
    <citation type="submission" date="2023-03" db="EMBL/GenBank/DDBJ databases">
        <title>Bacillus Genome Sequencing.</title>
        <authorList>
            <person name="Dunlap C."/>
        </authorList>
    </citation>
    <scope>NUCLEOTIDE SEQUENCE [LARGE SCALE GENOMIC DNA]</scope>
    <source>
        <strain evidence="2 3">NRS-1351</strain>
    </source>
</reference>
<dbReference type="EMBL" id="JAROBY010000008">
    <property type="protein sequence ID" value="MEB4793171.1"/>
    <property type="molecule type" value="Genomic_DNA"/>
</dbReference>
<evidence type="ECO:0000313" key="3">
    <source>
        <dbReference type="Proteomes" id="UP001355653"/>
    </source>
</evidence>
<feature type="domain" description="IrrE N-terminal-like" evidence="1">
    <location>
        <begin position="56"/>
        <end position="151"/>
    </location>
</feature>
<dbReference type="RefSeq" id="WP_127452288.1">
    <property type="nucleotide sequence ID" value="NZ_JAROBY010000008.1"/>
</dbReference>
<protein>
    <submittedName>
        <fullName evidence="2">ImmA/IrrE family metallo-endopeptidase</fullName>
    </submittedName>
</protein>
<evidence type="ECO:0000313" key="2">
    <source>
        <dbReference type="EMBL" id="MEB4793171.1"/>
    </source>
</evidence>
<dbReference type="Pfam" id="PF06114">
    <property type="entry name" value="Peptidase_M78"/>
    <property type="match status" value="1"/>
</dbReference>
<proteinExistence type="predicted"/>
<keyword evidence="3" id="KW-1185">Reference proteome</keyword>
<organism evidence="2 3">
    <name type="scientific">Paenibacillus chondroitinus</name>
    <dbReference type="NCBI Taxonomy" id="59842"/>
    <lineage>
        <taxon>Bacteria</taxon>
        <taxon>Bacillati</taxon>
        <taxon>Bacillota</taxon>
        <taxon>Bacilli</taxon>
        <taxon>Bacillales</taxon>
        <taxon>Paenibacillaceae</taxon>
        <taxon>Paenibacillus</taxon>
    </lineage>
</organism>
<dbReference type="InterPro" id="IPR010359">
    <property type="entry name" value="IrrE_HExxH"/>
</dbReference>
<gene>
    <name evidence="2" type="ORF">P5G65_04635</name>
</gene>
<name>A0ABU6D6V9_9BACL</name>
<comment type="caution">
    <text evidence="2">The sequence shown here is derived from an EMBL/GenBank/DDBJ whole genome shotgun (WGS) entry which is preliminary data.</text>
</comment>
<dbReference type="Proteomes" id="UP001355653">
    <property type="component" value="Unassembled WGS sequence"/>
</dbReference>
<sequence>MDLSFYKPTELEKWLEKEYRSIGIEYASDMDLDLIASIFDVEIRMYAGPSFAEWKEDEYSFIFLNGYLDQKQRREVFFHELCHPLQHVGRQEIMPRSFIELQEIQAKHFQHYAAMPSYLLEEFKNVSPPLLVKVMAEEFCLSEKFVQHRLTQIQMRVQTVQYEEELIRRRSIKITIDDDHVRRVMAQLGPKQLEGA</sequence>
<accession>A0ABU6D6V9</accession>